<dbReference type="EMBL" id="FNGS01000001">
    <property type="protein sequence ID" value="SDL23470.1"/>
    <property type="molecule type" value="Genomic_DNA"/>
</dbReference>
<keyword evidence="3" id="KW-1185">Reference proteome</keyword>
<dbReference type="AlphaFoldDB" id="A0A1G9IE06"/>
<dbReference type="SUPFAM" id="SSF52540">
    <property type="entry name" value="P-loop containing nucleoside triphosphate hydrolases"/>
    <property type="match status" value="1"/>
</dbReference>
<dbReference type="InterPro" id="IPR038727">
    <property type="entry name" value="NadR/Ttd14_AAA_dom"/>
</dbReference>
<dbReference type="OrthoDB" id="5638848at2"/>
<gene>
    <name evidence="2" type="ORF">SAMN04488090_0444</name>
</gene>
<dbReference type="RefSeq" id="WP_093197137.1">
    <property type="nucleotide sequence ID" value="NZ_FNGS01000001.1"/>
</dbReference>
<dbReference type="Pfam" id="PF13521">
    <property type="entry name" value="AAA_28"/>
    <property type="match status" value="1"/>
</dbReference>
<proteinExistence type="predicted"/>
<reference evidence="2 3" key="1">
    <citation type="submission" date="2016-10" db="EMBL/GenBank/DDBJ databases">
        <authorList>
            <person name="de Groot N.N."/>
        </authorList>
    </citation>
    <scope>NUCLEOTIDE SEQUENCE [LARGE SCALE GENOMIC DNA]</scope>
    <source>
        <strain evidence="2 3">DSM 21668</strain>
    </source>
</reference>
<feature type="domain" description="NadR/Ttd14 AAA" evidence="1">
    <location>
        <begin position="4"/>
        <end position="166"/>
    </location>
</feature>
<organism evidence="2 3">
    <name type="scientific">Siphonobacter aquaeclarae</name>
    <dbReference type="NCBI Taxonomy" id="563176"/>
    <lineage>
        <taxon>Bacteria</taxon>
        <taxon>Pseudomonadati</taxon>
        <taxon>Bacteroidota</taxon>
        <taxon>Cytophagia</taxon>
        <taxon>Cytophagales</taxon>
        <taxon>Cytophagaceae</taxon>
        <taxon>Siphonobacter</taxon>
    </lineage>
</organism>
<accession>A0A1G9IE06</accession>
<evidence type="ECO:0000259" key="1">
    <source>
        <dbReference type="Pfam" id="PF13521"/>
    </source>
</evidence>
<dbReference type="Gene3D" id="3.40.50.300">
    <property type="entry name" value="P-loop containing nucleotide triphosphate hydrolases"/>
    <property type="match status" value="1"/>
</dbReference>
<protein>
    <submittedName>
        <fullName evidence="2">Predicted ATPase</fullName>
    </submittedName>
</protein>
<evidence type="ECO:0000313" key="2">
    <source>
        <dbReference type="EMBL" id="SDL23470.1"/>
    </source>
</evidence>
<dbReference type="InterPro" id="IPR027417">
    <property type="entry name" value="P-loop_NTPase"/>
</dbReference>
<sequence>MNTRIILTGGPGAGKTTALAELARRGHLIRPEAGRDIIREEVRNGGDALPWKDATAYAARMLDVSKQDYQTGDSPFPVFFDRGIPDAVGYLRLIGQETAQAAELRENYPYHPTVFLFPPWEAIYENDTERTQDFAEAVRTCDIISDLYQKWGYSCIEIPKVPVTERVDLLLELLRKQGKDTDTGFTILFFLEGSNVDILEIKRNNPKSTDKKDIYQWLFFDRESGVLRPLSFVSMEAGPEQVRVFSEGVLRFGNQTGSWESDGRSLPLHVPGLPRLSISLRTQLKAFLLS</sequence>
<dbReference type="STRING" id="563176.SAMN04488090_0444"/>
<name>A0A1G9IE06_9BACT</name>
<evidence type="ECO:0000313" key="3">
    <source>
        <dbReference type="Proteomes" id="UP000198901"/>
    </source>
</evidence>
<dbReference type="Proteomes" id="UP000198901">
    <property type="component" value="Unassembled WGS sequence"/>
</dbReference>